<proteinExistence type="predicted"/>
<dbReference type="Proteomes" id="UP001159363">
    <property type="component" value="Chromosome 7"/>
</dbReference>
<keyword evidence="3" id="KW-1185">Reference proteome</keyword>
<comment type="caution">
    <text evidence="2">The sequence shown here is derived from an EMBL/GenBank/DDBJ whole genome shotgun (WGS) entry which is preliminary data.</text>
</comment>
<protein>
    <submittedName>
        <fullName evidence="2">Uncharacterized protein</fullName>
    </submittedName>
</protein>
<evidence type="ECO:0000313" key="3">
    <source>
        <dbReference type="Proteomes" id="UP001159363"/>
    </source>
</evidence>
<gene>
    <name evidence="2" type="ORF">PR048_022118</name>
</gene>
<feature type="region of interest" description="Disordered" evidence="1">
    <location>
        <begin position="63"/>
        <end position="97"/>
    </location>
</feature>
<dbReference type="EMBL" id="JARBHB010000008">
    <property type="protein sequence ID" value="KAJ8877663.1"/>
    <property type="molecule type" value="Genomic_DNA"/>
</dbReference>
<evidence type="ECO:0000313" key="2">
    <source>
        <dbReference type="EMBL" id="KAJ8877663.1"/>
    </source>
</evidence>
<evidence type="ECO:0000256" key="1">
    <source>
        <dbReference type="SAM" id="MobiDB-lite"/>
    </source>
</evidence>
<reference evidence="2 3" key="1">
    <citation type="submission" date="2023-02" db="EMBL/GenBank/DDBJ databases">
        <title>LHISI_Scaffold_Assembly.</title>
        <authorList>
            <person name="Stuart O.P."/>
            <person name="Cleave R."/>
            <person name="Magrath M.J.L."/>
            <person name="Mikheyev A.S."/>
        </authorList>
    </citation>
    <scope>NUCLEOTIDE SEQUENCE [LARGE SCALE GENOMIC DNA]</scope>
    <source>
        <strain evidence="2">Daus_M_001</strain>
        <tissue evidence="2">Leg muscle</tissue>
    </source>
</reference>
<sequence length="199" mass="22670">MNEIKLQKTFGNVGLSSFRIPKQKRKRKGTEEQQNVESAGCKQDFTTNIQKCNTVKLSTEETIPEHTRKKPKLCTTGFTSSSSSKRDGAVSNNKQTAEMKNSILSREENSFMFLSSDLKAFCFFLLHIIPDFEKVNILLQTCKKVNILLQTCKKKVNILLQTAVPKIHILRELLEGLLKGLLRKFLKPSVFKSDAFLDR</sequence>
<accession>A0ABQ9H052</accession>
<feature type="region of interest" description="Disordered" evidence="1">
    <location>
        <begin position="18"/>
        <end position="39"/>
    </location>
</feature>
<name>A0ABQ9H052_9NEOP</name>
<organism evidence="2 3">
    <name type="scientific">Dryococelus australis</name>
    <dbReference type="NCBI Taxonomy" id="614101"/>
    <lineage>
        <taxon>Eukaryota</taxon>
        <taxon>Metazoa</taxon>
        <taxon>Ecdysozoa</taxon>
        <taxon>Arthropoda</taxon>
        <taxon>Hexapoda</taxon>
        <taxon>Insecta</taxon>
        <taxon>Pterygota</taxon>
        <taxon>Neoptera</taxon>
        <taxon>Polyneoptera</taxon>
        <taxon>Phasmatodea</taxon>
        <taxon>Verophasmatodea</taxon>
        <taxon>Anareolatae</taxon>
        <taxon>Phasmatidae</taxon>
        <taxon>Eurycanthinae</taxon>
        <taxon>Dryococelus</taxon>
    </lineage>
</organism>